<accession>A0ABQ8XQJ1</accession>
<feature type="coiled-coil region" evidence="1">
    <location>
        <begin position="193"/>
        <end position="220"/>
    </location>
</feature>
<keyword evidence="3" id="KW-1185">Reference proteome</keyword>
<evidence type="ECO:0000256" key="1">
    <source>
        <dbReference type="SAM" id="Coils"/>
    </source>
</evidence>
<dbReference type="EMBL" id="JAOAOG010000266">
    <property type="protein sequence ID" value="KAJ6234878.1"/>
    <property type="molecule type" value="Genomic_DNA"/>
</dbReference>
<protein>
    <submittedName>
        <fullName evidence="2">Uncharacterized protein</fullName>
    </submittedName>
</protein>
<name>A0ABQ8XQJ1_9EUKA</name>
<sequence>MGIKYSNSSNKITNKKPLYFKKLKKSSKPVAIFNKEGQIIFFTNKFLRIIGWGGLGKALKNKTLDYLSAYEQPDFNGKLPQAKKALTKQLNRTCSAAFRWKVIMADRKSMKIIQVFGALFTISGKLFIQVCIDNTQINKKISDTYSEPSPNNIRNISEIKSIRSLEFNNNTVPLRVLDRGVPFDEIQRKKKRKGNFKQAIANIKKKTKKLQDEKIQEEINHHLLIINNFFEIFHEENKIIFSELVNLNLKKNREYRKKYRELQLHLGTRIQEIEDNKSQKIKLIQENKKIKQIIFKLKNILQSKKFEMQKLLSSIDWECNSKSMDSDVNRNEY</sequence>
<organism evidence="2 3">
    <name type="scientific">Anaeramoeba flamelloides</name>
    <dbReference type="NCBI Taxonomy" id="1746091"/>
    <lineage>
        <taxon>Eukaryota</taxon>
        <taxon>Metamonada</taxon>
        <taxon>Anaeramoebidae</taxon>
        <taxon>Anaeramoeba</taxon>
    </lineage>
</organism>
<evidence type="ECO:0000313" key="3">
    <source>
        <dbReference type="Proteomes" id="UP001150062"/>
    </source>
</evidence>
<proteinExistence type="predicted"/>
<gene>
    <name evidence="2" type="ORF">M0813_28855</name>
</gene>
<comment type="caution">
    <text evidence="2">The sequence shown here is derived from an EMBL/GenBank/DDBJ whole genome shotgun (WGS) entry which is preliminary data.</text>
</comment>
<keyword evidence="1" id="KW-0175">Coiled coil</keyword>
<reference evidence="2" key="1">
    <citation type="submission" date="2022-08" db="EMBL/GenBank/DDBJ databases">
        <title>Novel sulfate-reducing endosymbionts in the free-living metamonad Anaeramoeba.</title>
        <authorList>
            <person name="Jerlstrom-Hultqvist J."/>
            <person name="Cepicka I."/>
            <person name="Gallot-Lavallee L."/>
            <person name="Salas-Leiva D."/>
            <person name="Curtis B.A."/>
            <person name="Zahonova K."/>
            <person name="Pipaliya S."/>
            <person name="Dacks J."/>
            <person name="Roger A.J."/>
        </authorList>
    </citation>
    <scope>NUCLEOTIDE SEQUENCE</scope>
    <source>
        <strain evidence="2">Schooner1</strain>
    </source>
</reference>
<evidence type="ECO:0000313" key="2">
    <source>
        <dbReference type="EMBL" id="KAJ6234878.1"/>
    </source>
</evidence>
<dbReference type="Proteomes" id="UP001150062">
    <property type="component" value="Unassembled WGS sequence"/>
</dbReference>